<dbReference type="SUPFAM" id="SSF102705">
    <property type="entry name" value="NIF3 (NGG1p interacting factor 3)-like"/>
    <property type="match status" value="1"/>
</dbReference>
<sequence>MDVKFVKVEVLLPEEYIETLRSKLNDIGVLTVGKYDHVISYSLVKGTWKPLEESKPFNGTIGEICFGTEYKLEFRCLYQNLEEVLNIIKSVHPYEEPIINVLPLLN</sequence>
<evidence type="ECO:0000313" key="2">
    <source>
        <dbReference type="Proteomes" id="UP000789423"/>
    </source>
</evidence>
<protein>
    <recommendedName>
        <fullName evidence="3">Cytochrome C biogenesis protein</fullName>
    </recommendedName>
</protein>
<proteinExistence type="predicted"/>
<name>A0ABN8A826_9BACI</name>
<dbReference type="InterPro" id="IPR036069">
    <property type="entry name" value="DUF34/NIF3_sf"/>
</dbReference>
<dbReference type="PANTHER" id="PTHR41774">
    <property type="match status" value="1"/>
</dbReference>
<evidence type="ECO:0008006" key="3">
    <source>
        <dbReference type="Google" id="ProtNLM"/>
    </source>
</evidence>
<evidence type="ECO:0000313" key="1">
    <source>
        <dbReference type="EMBL" id="CAG9615051.1"/>
    </source>
</evidence>
<dbReference type="PANTHER" id="PTHR41774:SF1">
    <property type="entry name" value="NGG1P INTERACTING FACTOR NIF3"/>
    <property type="match status" value="1"/>
</dbReference>
<dbReference type="EMBL" id="CAKJTI010000052">
    <property type="protein sequence ID" value="CAG9615051.1"/>
    <property type="molecule type" value="Genomic_DNA"/>
</dbReference>
<gene>
    <name evidence="1" type="ORF">BACCIP111899_04287</name>
</gene>
<dbReference type="Proteomes" id="UP000789423">
    <property type="component" value="Unassembled WGS sequence"/>
</dbReference>
<organism evidence="1 2">
    <name type="scientific">Bacillus rhizoplanae</name>
    <dbReference type="NCBI Taxonomy" id="2880966"/>
    <lineage>
        <taxon>Bacteria</taxon>
        <taxon>Bacillati</taxon>
        <taxon>Bacillota</taxon>
        <taxon>Bacilli</taxon>
        <taxon>Bacillales</taxon>
        <taxon>Bacillaceae</taxon>
        <taxon>Bacillus</taxon>
    </lineage>
</organism>
<dbReference type="RefSeq" id="WP_230576971.1">
    <property type="nucleotide sequence ID" value="NZ_CAKJTI010000052.1"/>
</dbReference>
<dbReference type="InterPro" id="IPR015867">
    <property type="entry name" value="N-reg_PII/ATP_PRibTrfase_C"/>
</dbReference>
<keyword evidence="2" id="KW-1185">Reference proteome</keyword>
<dbReference type="Gene3D" id="3.30.70.120">
    <property type="match status" value="1"/>
</dbReference>
<reference evidence="1 2" key="1">
    <citation type="submission" date="2021-10" db="EMBL/GenBank/DDBJ databases">
        <authorList>
            <person name="Criscuolo A."/>
        </authorList>
    </citation>
    <scope>NUCLEOTIDE SEQUENCE [LARGE SCALE GENOMIC DNA]</scope>
    <source>
        <strain evidence="2">CIP 111899</strain>
    </source>
</reference>
<comment type="caution">
    <text evidence="1">The sequence shown here is derived from an EMBL/GenBank/DDBJ whole genome shotgun (WGS) entry which is preliminary data.</text>
</comment>
<accession>A0ABN8A826</accession>